<reference evidence="1 2" key="1">
    <citation type="journal article" date="2021" name="Hortic Res">
        <title>High-quality reference genome and annotation aids understanding of berry development for evergreen blueberry (Vaccinium darrowii).</title>
        <authorList>
            <person name="Yu J."/>
            <person name="Hulse-Kemp A.M."/>
            <person name="Babiker E."/>
            <person name="Staton M."/>
        </authorList>
    </citation>
    <scope>NUCLEOTIDE SEQUENCE [LARGE SCALE GENOMIC DNA]</scope>
    <source>
        <strain evidence="2">cv. NJ 8807/NJ 8810</strain>
        <tissue evidence="1">Young leaf</tissue>
    </source>
</reference>
<protein>
    <submittedName>
        <fullName evidence="1">Uncharacterized protein</fullName>
    </submittedName>
</protein>
<evidence type="ECO:0000313" key="1">
    <source>
        <dbReference type="EMBL" id="KAH7838521.1"/>
    </source>
</evidence>
<dbReference type="Proteomes" id="UP000828048">
    <property type="component" value="Chromosome 6"/>
</dbReference>
<dbReference type="EMBL" id="CM037156">
    <property type="protein sequence ID" value="KAH7838521.1"/>
    <property type="molecule type" value="Genomic_DNA"/>
</dbReference>
<name>A0ACB7XCP8_9ERIC</name>
<proteinExistence type="predicted"/>
<gene>
    <name evidence="1" type="ORF">Vadar_027591</name>
</gene>
<evidence type="ECO:0000313" key="2">
    <source>
        <dbReference type="Proteomes" id="UP000828048"/>
    </source>
</evidence>
<comment type="caution">
    <text evidence="1">The sequence shown here is derived from an EMBL/GenBank/DDBJ whole genome shotgun (WGS) entry which is preliminary data.</text>
</comment>
<sequence>MLLLDRCLNDVAAVDARMVHMLLMLDCPGEKRQEEIEMQALRSVPFIAEATVLEGQSGAVGTIPEGQSDDCIAFRHCRNGASLSKRTSPGDDEYNNVQSDSDLGYSNRGFGENGYCGKFMHGGFGESPESKVNGFDEYLRMKAIQQQRFAVSSQLMGGGPFLYTNA</sequence>
<accession>A0ACB7XCP8</accession>
<keyword evidence="2" id="KW-1185">Reference proteome</keyword>
<organism evidence="1 2">
    <name type="scientific">Vaccinium darrowii</name>
    <dbReference type="NCBI Taxonomy" id="229202"/>
    <lineage>
        <taxon>Eukaryota</taxon>
        <taxon>Viridiplantae</taxon>
        <taxon>Streptophyta</taxon>
        <taxon>Embryophyta</taxon>
        <taxon>Tracheophyta</taxon>
        <taxon>Spermatophyta</taxon>
        <taxon>Magnoliopsida</taxon>
        <taxon>eudicotyledons</taxon>
        <taxon>Gunneridae</taxon>
        <taxon>Pentapetalae</taxon>
        <taxon>asterids</taxon>
        <taxon>Ericales</taxon>
        <taxon>Ericaceae</taxon>
        <taxon>Vaccinioideae</taxon>
        <taxon>Vaccinieae</taxon>
        <taxon>Vaccinium</taxon>
    </lineage>
</organism>